<reference evidence="3" key="1">
    <citation type="journal article" date="2019" name="Int. J. Syst. Evol. Microbiol.">
        <title>The Global Catalogue of Microorganisms (GCM) 10K type strain sequencing project: providing services to taxonomists for standard genome sequencing and annotation.</title>
        <authorList>
            <consortium name="The Broad Institute Genomics Platform"/>
            <consortium name="The Broad Institute Genome Sequencing Center for Infectious Disease"/>
            <person name="Wu L."/>
            <person name="Ma J."/>
        </authorList>
    </citation>
    <scope>NUCLEOTIDE SEQUENCE [LARGE SCALE GENOMIC DNA]</scope>
    <source>
        <strain evidence="3">JCM 6923</strain>
    </source>
</reference>
<organism evidence="2 3">
    <name type="scientific">Streptomyces graminearus</name>
    <dbReference type="NCBI Taxonomy" id="284030"/>
    <lineage>
        <taxon>Bacteria</taxon>
        <taxon>Bacillati</taxon>
        <taxon>Actinomycetota</taxon>
        <taxon>Actinomycetes</taxon>
        <taxon>Kitasatosporales</taxon>
        <taxon>Streptomycetaceae</taxon>
        <taxon>Streptomyces</taxon>
    </lineage>
</organism>
<evidence type="ECO:0000256" key="1">
    <source>
        <dbReference type="SAM" id="MobiDB-lite"/>
    </source>
</evidence>
<sequence>MVMTILRRFGPVLRPGGRLLVVTSGLGTLGRRDPRLHHLFDGASLDQVERAVDSWRAAVHTRTAEAASAVLDVVLAEHVDPCLYGESIHFGEPLDRHGGVPPVEQDRPLTP</sequence>
<feature type="compositionally biased region" description="Basic and acidic residues" evidence="1">
    <location>
        <begin position="92"/>
        <end position="111"/>
    </location>
</feature>
<keyword evidence="3" id="KW-1185">Reference proteome</keyword>
<evidence type="ECO:0000313" key="2">
    <source>
        <dbReference type="EMBL" id="GAA2478999.1"/>
    </source>
</evidence>
<dbReference type="Proteomes" id="UP001501721">
    <property type="component" value="Unassembled WGS sequence"/>
</dbReference>
<comment type="caution">
    <text evidence="2">The sequence shown here is derived from an EMBL/GenBank/DDBJ whole genome shotgun (WGS) entry which is preliminary data.</text>
</comment>
<evidence type="ECO:0000313" key="3">
    <source>
        <dbReference type="Proteomes" id="UP001501721"/>
    </source>
</evidence>
<proteinExistence type="predicted"/>
<gene>
    <name evidence="2" type="ORF">GCM10010422_24050</name>
</gene>
<accession>A0ABP5YIU6</accession>
<name>A0ABP5YIU6_9ACTN</name>
<dbReference type="EMBL" id="BAAATL010000010">
    <property type="protein sequence ID" value="GAA2478999.1"/>
    <property type="molecule type" value="Genomic_DNA"/>
</dbReference>
<feature type="region of interest" description="Disordered" evidence="1">
    <location>
        <begin position="91"/>
        <end position="111"/>
    </location>
</feature>
<protein>
    <submittedName>
        <fullName evidence="2">Uncharacterized protein</fullName>
    </submittedName>
</protein>